<dbReference type="InterPro" id="IPR038636">
    <property type="entry name" value="Wzi_sf"/>
</dbReference>
<evidence type="ECO:0000313" key="1">
    <source>
        <dbReference type="EMBL" id="MBO8440265.1"/>
    </source>
</evidence>
<dbReference type="Gene3D" id="2.40.160.130">
    <property type="entry name" value="Capsule assembly protein Wzi"/>
    <property type="match status" value="1"/>
</dbReference>
<dbReference type="AlphaFoldDB" id="A0A940IF64"/>
<reference evidence="1" key="2">
    <citation type="journal article" date="2021" name="PeerJ">
        <title>Extensive microbial diversity within the chicken gut microbiome revealed by metagenomics and culture.</title>
        <authorList>
            <person name="Gilroy R."/>
            <person name="Ravi A."/>
            <person name="Getino M."/>
            <person name="Pursley I."/>
            <person name="Horton D.L."/>
            <person name="Alikhan N.F."/>
            <person name="Baker D."/>
            <person name="Gharbi K."/>
            <person name="Hall N."/>
            <person name="Watson M."/>
            <person name="Adriaenssens E.M."/>
            <person name="Foster-Nyarko E."/>
            <person name="Jarju S."/>
            <person name="Secka A."/>
            <person name="Antonio M."/>
            <person name="Oren A."/>
            <person name="Chaudhuri R.R."/>
            <person name="La Ragione R."/>
            <person name="Hildebrand F."/>
            <person name="Pallen M.J."/>
        </authorList>
    </citation>
    <scope>NUCLEOTIDE SEQUENCE</scope>
    <source>
        <strain evidence="1">3924</strain>
    </source>
</reference>
<name>A0A940IF64_9BACT</name>
<accession>A0A940IF64</accession>
<sequence>MRGANPKVIFTAVCCIVCTALHAGNDLFLRSLNGYTGYTWHTGRQDSIVWGAGLSAVVSSGRYAPFWFSANRDGMISVAPFSGNMSLCLGKRRTQYRRWMDYDFGVEIQGQVSTSKPEILVRQLYASARLLVFDITVGIKPAMFGYYDPNRSLSSGGMLFSRNSRPIPHVFVGIEDYVPFPFLFGYVEVKGGITHGWFVDDVYVRNAYMHHKFAGVRLGGSLPVNVGYEFHHAAQWGGWSPVYGALGSSFDSFKNIFLAGSGGGMANDQLNAEGNHIGSQVLFVEAKWQDWKLKAYWEMIFEDGPIYFMWDALNSHDGVWGITLSQNRFPFIKSFLYEYVNTTHQSGAFHDRDGIVYGGGDNYFNNSIYRNGWNFMYMTIGTPFITSPVYNGDMTVDCSTLNNRVRLHHFGVEGDIYGYGYRVLASFVRNFGTYGTPRYSDNTALLFEVKKHFRRAWGLDFGLSLGMDFGSQFGNSVGAMFTVSKRGLIWRY</sequence>
<proteinExistence type="predicted"/>
<dbReference type="EMBL" id="JADIMV010000111">
    <property type="protein sequence ID" value="MBO8440265.1"/>
    <property type="molecule type" value="Genomic_DNA"/>
</dbReference>
<evidence type="ECO:0008006" key="3">
    <source>
        <dbReference type="Google" id="ProtNLM"/>
    </source>
</evidence>
<comment type="caution">
    <text evidence="1">The sequence shown here is derived from an EMBL/GenBank/DDBJ whole genome shotgun (WGS) entry which is preliminary data.</text>
</comment>
<dbReference type="Proteomes" id="UP000712007">
    <property type="component" value="Unassembled WGS sequence"/>
</dbReference>
<evidence type="ECO:0000313" key="2">
    <source>
        <dbReference type="Proteomes" id="UP000712007"/>
    </source>
</evidence>
<organism evidence="1 2">
    <name type="scientific">Candidatus Aphodosoma intestinipullorum</name>
    <dbReference type="NCBI Taxonomy" id="2840674"/>
    <lineage>
        <taxon>Bacteria</taxon>
        <taxon>Pseudomonadati</taxon>
        <taxon>Bacteroidota</taxon>
        <taxon>Bacteroidia</taxon>
        <taxon>Bacteroidales</taxon>
        <taxon>Candidatus Aphodosoma</taxon>
    </lineage>
</organism>
<reference evidence="1" key="1">
    <citation type="submission" date="2020-10" db="EMBL/GenBank/DDBJ databases">
        <authorList>
            <person name="Gilroy R."/>
        </authorList>
    </citation>
    <scope>NUCLEOTIDE SEQUENCE</scope>
    <source>
        <strain evidence="1">3924</strain>
    </source>
</reference>
<protein>
    <recommendedName>
        <fullName evidence="3">Capsule assembly Wzi family protein</fullName>
    </recommendedName>
</protein>
<gene>
    <name evidence="1" type="ORF">IAC51_06395</name>
</gene>